<dbReference type="PANTHER" id="PTHR33495:SF2">
    <property type="entry name" value="ANTI-SIGMA FACTOR ANTAGONIST TM_1081-RELATED"/>
    <property type="match status" value="1"/>
</dbReference>
<dbReference type="InterPro" id="IPR036513">
    <property type="entry name" value="STAS_dom_sf"/>
</dbReference>
<dbReference type="InterPro" id="IPR002645">
    <property type="entry name" value="STAS_dom"/>
</dbReference>
<dbReference type="CDD" id="cd07043">
    <property type="entry name" value="STAS_anti-anti-sigma_factors"/>
    <property type="match status" value="1"/>
</dbReference>
<dbReference type="Proteomes" id="UP001522868">
    <property type="component" value="Unassembled WGS sequence"/>
</dbReference>
<evidence type="ECO:0000259" key="1">
    <source>
        <dbReference type="PROSITE" id="PS50801"/>
    </source>
</evidence>
<reference evidence="2 3" key="1">
    <citation type="submission" date="2022-04" db="EMBL/GenBank/DDBJ databases">
        <title>Streptomyces sp. nov. LCR6-01 isolated from Lichen of Dirinaria sp.</title>
        <authorList>
            <person name="Kanchanasin P."/>
            <person name="Tanasupawat S."/>
            <person name="Phongsopitanun W."/>
        </authorList>
    </citation>
    <scope>NUCLEOTIDE SEQUENCE [LARGE SCALE GENOMIC DNA]</scope>
    <source>
        <strain evidence="2 3">LCR6-01</strain>
    </source>
</reference>
<dbReference type="PANTHER" id="PTHR33495">
    <property type="entry name" value="ANTI-SIGMA FACTOR ANTAGONIST TM_1081-RELATED-RELATED"/>
    <property type="match status" value="1"/>
</dbReference>
<evidence type="ECO:0000313" key="3">
    <source>
        <dbReference type="Proteomes" id="UP001522868"/>
    </source>
</evidence>
<dbReference type="Gene3D" id="3.30.750.24">
    <property type="entry name" value="STAS domain"/>
    <property type="match status" value="1"/>
</dbReference>
<sequence length="110" mass="11647">MSTDLTVTVHDRDDRLVVITAAGALDYGTSGALLEQAATATSTHRSLALDLSGITFCDSSGLNALLRLNRHTGADGTALTLVAVPDQLRRLLRITGTDTVLTLRDNLTEL</sequence>
<dbReference type="Pfam" id="PF13466">
    <property type="entry name" value="STAS_2"/>
    <property type="match status" value="1"/>
</dbReference>
<dbReference type="SUPFAM" id="SSF52091">
    <property type="entry name" value="SpoIIaa-like"/>
    <property type="match status" value="1"/>
</dbReference>
<accession>A0ABT0IA94</accession>
<dbReference type="RefSeq" id="WP_248633835.1">
    <property type="nucleotide sequence ID" value="NZ_JALPTH010000010.1"/>
</dbReference>
<keyword evidence="3" id="KW-1185">Reference proteome</keyword>
<proteinExistence type="predicted"/>
<gene>
    <name evidence="2" type="ORF">M1O15_12710</name>
</gene>
<dbReference type="PROSITE" id="PS50801">
    <property type="entry name" value="STAS"/>
    <property type="match status" value="1"/>
</dbReference>
<name>A0ABT0IA94_9ACTN</name>
<feature type="domain" description="STAS" evidence="1">
    <location>
        <begin position="16"/>
        <end position="110"/>
    </location>
</feature>
<evidence type="ECO:0000313" key="2">
    <source>
        <dbReference type="EMBL" id="MCK8678241.1"/>
    </source>
</evidence>
<protein>
    <submittedName>
        <fullName evidence="2">STAS domain-containing protein</fullName>
    </submittedName>
</protein>
<organism evidence="2 3">
    <name type="scientific">Streptomyces lichenis</name>
    <dbReference type="NCBI Taxonomy" id="2306967"/>
    <lineage>
        <taxon>Bacteria</taxon>
        <taxon>Bacillati</taxon>
        <taxon>Actinomycetota</taxon>
        <taxon>Actinomycetes</taxon>
        <taxon>Kitasatosporales</taxon>
        <taxon>Streptomycetaceae</taxon>
        <taxon>Streptomyces</taxon>
    </lineage>
</organism>
<dbReference type="EMBL" id="JALPTH010000010">
    <property type="protein sequence ID" value="MCK8678241.1"/>
    <property type="molecule type" value="Genomic_DNA"/>
</dbReference>
<comment type="caution">
    <text evidence="2">The sequence shown here is derived from an EMBL/GenBank/DDBJ whole genome shotgun (WGS) entry which is preliminary data.</text>
</comment>
<dbReference type="InterPro" id="IPR058548">
    <property type="entry name" value="MlaB-like_STAS"/>
</dbReference>